<sequence>MKRQQLILTKEDFAFLMECYFSRHLSEFNKAKLSQELRKAKIVKKEFLPTNVICTNSKVLVSNIDKGQTFNVHIIGSEAKGRNNNDIPITDPLAIALLGYASGVVVEWEMGDGVNRFEVISVYQEDNDAFPTLSIA</sequence>
<dbReference type="Gene3D" id="3.10.50.30">
    <property type="entry name" value="Transcription elongation factor, GreA/GreB, C-terminal domain"/>
    <property type="match status" value="1"/>
</dbReference>
<dbReference type="InterPro" id="IPR023459">
    <property type="entry name" value="Tscrpt_elong_fac_GreA/B_fam"/>
</dbReference>
<dbReference type="Pfam" id="PF01272">
    <property type="entry name" value="GreA_GreB"/>
    <property type="match status" value="1"/>
</dbReference>
<proteinExistence type="predicted"/>
<keyword evidence="2" id="KW-0251">Elongation factor</keyword>
<dbReference type="EMBL" id="JBHUHZ010000002">
    <property type="protein sequence ID" value="MFD2163302.1"/>
    <property type="molecule type" value="Genomic_DNA"/>
</dbReference>
<reference evidence="3" key="1">
    <citation type="journal article" date="2019" name="Int. J. Syst. Evol. Microbiol.">
        <title>The Global Catalogue of Microorganisms (GCM) 10K type strain sequencing project: providing services to taxonomists for standard genome sequencing and annotation.</title>
        <authorList>
            <consortium name="The Broad Institute Genomics Platform"/>
            <consortium name="The Broad Institute Genome Sequencing Center for Infectious Disease"/>
            <person name="Wu L."/>
            <person name="Ma J."/>
        </authorList>
    </citation>
    <scope>NUCLEOTIDE SEQUENCE [LARGE SCALE GENOMIC DNA]</scope>
    <source>
        <strain evidence="3">KCTC 42217</strain>
    </source>
</reference>
<feature type="domain" description="Transcription elongation factor GreA/GreB C-terminal" evidence="1">
    <location>
        <begin position="49"/>
        <end position="123"/>
    </location>
</feature>
<organism evidence="2 3">
    <name type="scientific">Paradesertivirga mongoliensis</name>
    <dbReference type="NCBI Taxonomy" id="2100740"/>
    <lineage>
        <taxon>Bacteria</taxon>
        <taxon>Pseudomonadati</taxon>
        <taxon>Bacteroidota</taxon>
        <taxon>Sphingobacteriia</taxon>
        <taxon>Sphingobacteriales</taxon>
        <taxon>Sphingobacteriaceae</taxon>
        <taxon>Paradesertivirga</taxon>
    </lineage>
</organism>
<dbReference type="Proteomes" id="UP001597387">
    <property type="component" value="Unassembled WGS sequence"/>
</dbReference>
<keyword evidence="3" id="KW-1185">Reference proteome</keyword>
<dbReference type="RefSeq" id="WP_255901110.1">
    <property type="nucleotide sequence ID" value="NZ_JAFMZO010000002.1"/>
</dbReference>
<name>A0ABW4ZNT8_9SPHI</name>
<evidence type="ECO:0000313" key="2">
    <source>
        <dbReference type="EMBL" id="MFD2163302.1"/>
    </source>
</evidence>
<accession>A0ABW4ZNT8</accession>
<protein>
    <submittedName>
        <fullName evidence="2">GreA/GreB family elongation factor</fullName>
    </submittedName>
</protein>
<dbReference type="InterPro" id="IPR036953">
    <property type="entry name" value="GreA/GreB_C_sf"/>
</dbReference>
<gene>
    <name evidence="2" type="ORF">ACFSJU_12925</name>
</gene>
<keyword evidence="2" id="KW-0648">Protein biosynthesis</keyword>
<evidence type="ECO:0000313" key="3">
    <source>
        <dbReference type="Proteomes" id="UP001597387"/>
    </source>
</evidence>
<dbReference type="PANTHER" id="PTHR30437">
    <property type="entry name" value="TRANSCRIPTION ELONGATION FACTOR GREA"/>
    <property type="match status" value="1"/>
</dbReference>
<comment type="caution">
    <text evidence="2">The sequence shown here is derived from an EMBL/GenBank/DDBJ whole genome shotgun (WGS) entry which is preliminary data.</text>
</comment>
<evidence type="ECO:0000259" key="1">
    <source>
        <dbReference type="Pfam" id="PF01272"/>
    </source>
</evidence>
<dbReference type="GO" id="GO:0003746">
    <property type="term" value="F:translation elongation factor activity"/>
    <property type="evidence" value="ECO:0007669"/>
    <property type="project" value="UniProtKB-KW"/>
</dbReference>
<dbReference type="PANTHER" id="PTHR30437:SF5">
    <property type="entry name" value="REGULATOR OF NUCLEOSIDE DIPHOSPHATE KINASE"/>
    <property type="match status" value="1"/>
</dbReference>
<dbReference type="SUPFAM" id="SSF54534">
    <property type="entry name" value="FKBP-like"/>
    <property type="match status" value="1"/>
</dbReference>
<dbReference type="InterPro" id="IPR001437">
    <property type="entry name" value="Tscrpt_elong_fac_GreA/B_C"/>
</dbReference>